<dbReference type="EMBL" id="MWAK01000155">
    <property type="protein sequence ID" value="OPZ91720.1"/>
    <property type="molecule type" value="Genomic_DNA"/>
</dbReference>
<dbReference type="Proteomes" id="UP000485484">
    <property type="component" value="Unassembled WGS sequence"/>
</dbReference>
<evidence type="ECO:0000256" key="3">
    <source>
        <dbReference type="ARBA" id="ARBA00022448"/>
    </source>
</evidence>
<feature type="transmembrane region" description="Helical" evidence="8">
    <location>
        <begin position="77"/>
        <end position="96"/>
    </location>
</feature>
<dbReference type="InterPro" id="IPR038377">
    <property type="entry name" value="Na/Glc_symporter_sf"/>
</dbReference>
<keyword evidence="4 8" id="KW-0812">Transmembrane</keyword>
<comment type="similarity">
    <text evidence="2 7">Belongs to the sodium:solute symporter (SSF) (TC 2.A.21) family.</text>
</comment>
<feature type="transmembrane region" description="Helical" evidence="8">
    <location>
        <begin position="265"/>
        <end position="291"/>
    </location>
</feature>
<evidence type="ECO:0000256" key="6">
    <source>
        <dbReference type="ARBA" id="ARBA00023136"/>
    </source>
</evidence>
<evidence type="ECO:0000256" key="2">
    <source>
        <dbReference type="ARBA" id="ARBA00006434"/>
    </source>
</evidence>
<dbReference type="AlphaFoldDB" id="A0A1V5MFN5"/>
<sequence>MLGLSQADWLVMIIYLAATTYFGVMAGRGLSGIADFFMPRRFGKAMMLMHTFGTGTHSDQAVNVAAKTFTNGVSGIWYQWLWLFVSPFYWLIAPVMRRFRAVTTADVFEYRFNRSVAMLFSVVGILQLMVAMGVMLKGSGKVIVACTGNLLSADWAIWAMTVIVVIYGMAGGLAAAIITDFFQGILTIVFSFMLMPLVLHATGGIAGLKASITDPAMFSLVAPAEIGLFYIIIISLNGLVGIVAQPHTMGNCAAGRTEMDGRVGFMFGSFIKRICTVGWTLTGLAAVAYFAGQAMDPEQVFGAVAREFLPRVSHGMLGLFLAALLASVMSSCDSFMIASAALFTENIYRPLRPNRDQKHYLAIGRWATLLVVVGGLIFAYLFPGVLKGLEIFWMIPPMMGIAFWLGLFWRGMTPAGAWASTLAGFAVWWLTTRAWFVAFLAGLSGLEGLKLVILKGGRPEIYLPWQMVFSLAGGVLAGLLVSLFTRNIPKERLDNFYALVATPVQPGEQTEKPCTLPAGTVPVKRRRLFPGTELEILVPSRTSVLGFLAGLLVAILNIGFVFWLLRR</sequence>
<dbReference type="PANTHER" id="PTHR48086:SF7">
    <property type="entry name" value="SODIUM-SOLUTE SYMPORTER-RELATED"/>
    <property type="match status" value="1"/>
</dbReference>
<dbReference type="GO" id="GO:0022857">
    <property type="term" value="F:transmembrane transporter activity"/>
    <property type="evidence" value="ECO:0007669"/>
    <property type="project" value="InterPro"/>
</dbReference>
<keyword evidence="6 8" id="KW-0472">Membrane</keyword>
<feature type="transmembrane region" description="Helical" evidence="8">
    <location>
        <begin position="155"/>
        <end position="178"/>
    </location>
</feature>
<dbReference type="Gene3D" id="1.20.1730.10">
    <property type="entry name" value="Sodium/glucose cotransporter"/>
    <property type="match status" value="1"/>
</dbReference>
<dbReference type="Pfam" id="PF00474">
    <property type="entry name" value="SSF"/>
    <property type="match status" value="1"/>
</dbReference>
<feature type="transmembrane region" description="Helical" evidence="8">
    <location>
        <begin position="116"/>
        <end position="135"/>
    </location>
</feature>
<feature type="transmembrane region" description="Helical" evidence="8">
    <location>
        <begin position="421"/>
        <end position="443"/>
    </location>
</feature>
<accession>A0A1V5MFN5</accession>
<dbReference type="InterPro" id="IPR001734">
    <property type="entry name" value="Na/solute_symporter"/>
</dbReference>
<dbReference type="PROSITE" id="PS50283">
    <property type="entry name" value="NA_SOLUT_SYMP_3"/>
    <property type="match status" value="1"/>
</dbReference>
<feature type="transmembrane region" description="Helical" evidence="8">
    <location>
        <begin position="185"/>
        <end position="206"/>
    </location>
</feature>
<proteinExistence type="inferred from homology"/>
<evidence type="ECO:0000256" key="4">
    <source>
        <dbReference type="ARBA" id="ARBA00022692"/>
    </source>
</evidence>
<name>A0A1V5MFN5_UNCT6</name>
<evidence type="ECO:0000256" key="1">
    <source>
        <dbReference type="ARBA" id="ARBA00004141"/>
    </source>
</evidence>
<keyword evidence="3" id="KW-0813">Transport</keyword>
<evidence type="ECO:0000256" key="5">
    <source>
        <dbReference type="ARBA" id="ARBA00022989"/>
    </source>
</evidence>
<reference evidence="9" key="1">
    <citation type="submission" date="2017-02" db="EMBL/GenBank/DDBJ databases">
        <title>Delving into the versatile metabolic prowess of the omnipresent phylum Bacteroidetes.</title>
        <authorList>
            <person name="Nobu M.K."/>
            <person name="Mei R."/>
            <person name="Narihiro T."/>
            <person name="Kuroda K."/>
            <person name="Liu W.-T."/>
        </authorList>
    </citation>
    <scope>NUCLEOTIDE SEQUENCE</scope>
    <source>
        <strain evidence="9">ADurb.Bin417</strain>
    </source>
</reference>
<feature type="transmembrane region" description="Helical" evidence="8">
    <location>
        <begin position="544"/>
        <end position="565"/>
    </location>
</feature>
<comment type="caution">
    <text evidence="9">The sequence shown here is derived from an EMBL/GenBank/DDBJ whole genome shotgun (WGS) entry which is preliminary data.</text>
</comment>
<dbReference type="PANTHER" id="PTHR48086">
    <property type="entry name" value="SODIUM/PROLINE SYMPORTER-RELATED"/>
    <property type="match status" value="1"/>
</dbReference>
<evidence type="ECO:0000256" key="7">
    <source>
        <dbReference type="RuleBase" id="RU362091"/>
    </source>
</evidence>
<dbReference type="GO" id="GO:0005886">
    <property type="term" value="C:plasma membrane"/>
    <property type="evidence" value="ECO:0007669"/>
    <property type="project" value="TreeGrafter"/>
</dbReference>
<comment type="subcellular location">
    <subcellularLocation>
        <location evidence="1">Membrane</location>
        <topology evidence="1">Multi-pass membrane protein</topology>
    </subcellularLocation>
</comment>
<dbReference type="CDD" id="cd10322">
    <property type="entry name" value="SLC5sbd"/>
    <property type="match status" value="1"/>
</dbReference>
<protein>
    <submittedName>
        <fullName evidence="9">Sodium/pantothenate symporter</fullName>
    </submittedName>
</protein>
<evidence type="ECO:0000313" key="9">
    <source>
        <dbReference type="EMBL" id="OPZ91720.1"/>
    </source>
</evidence>
<feature type="transmembrane region" description="Helical" evidence="8">
    <location>
        <begin position="463"/>
        <end position="484"/>
    </location>
</feature>
<dbReference type="InterPro" id="IPR050277">
    <property type="entry name" value="Sodium:Solute_Symporter"/>
</dbReference>
<feature type="transmembrane region" description="Helical" evidence="8">
    <location>
        <begin position="363"/>
        <end position="385"/>
    </location>
</feature>
<keyword evidence="5 8" id="KW-1133">Transmembrane helix</keyword>
<feature type="transmembrane region" description="Helical" evidence="8">
    <location>
        <begin position="391"/>
        <end position="409"/>
    </location>
</feature>
<organism evidence="9">
    <name type="scientific">candidate division TA06 bacterium ADurb.Bin417</name>
    <dbReference type="NCBI Taxonomy" id="1852828"/>
    <lineage>
        <taxon>Bacteria</taxon>
        <taxon>Bacteria division TA06</taxon>
    </lineage>
</organism>
<feature type="transmembrane region" description="Helical" evidence="8">
    <location>
        <begin position="9"/>
        <end position="30"/>
    </location>
</feature>
<gene>
    <name evidence="9" type="primary">panF</name>
    <name evidence="9" type="ORF">BWY73_01024</name>
</gene>
<evidence type="ECO:0000256" key="8">
    <source>
        <dbReference type="SAM" id="Phobius"/>
    </source>
</evidence>
<feature type="transmembrane region" description="Helical" evidence="8">
    <location>
        <begin position="226"/>
        <end position="244"/>
    </location>
</feature>
<feature type="transmembrane region" description="Helical" evidence="8">
    <location>
        <begin position="316"/>
        <end position="343"/>
    </location>
</feature>